<dbReference type="STRING" id="392484.LP43_0280"/>
<gene>
    <name evidence="2" type="ORF">LP43_0280</name>
</gene>
<keyword evidence="2" id="KW-0030">Aminoacyl-tRNA synthetase</keyword>
<evidence type="ECO:0000313" key="3">
    <source>
        <dbReference type="Proteomes" id="UP000029999"/>
    </source>
</evidence>
<organism evidence="2 3">
    <name type="scientific">Methylophaga thiooxydans</name>
    <dbReference type="NCBI Taxonomy" id="392484"/>
    <lineage>
        <taxon>Bacteria</taxon>
        <taxon>Pseudomonadati</taxon>
        <taxon>Pseudomonadota</taxon>
        <taxon>Gammaproteobacteria</taxon>
        <taxon>Thiotrichales</taxon>
        <taxon>Piscirickettsiaceae</taxon>
        <taxon>Methylophaga</taxon>
    </lineage>
</organism>
<name>A0A0A0BH64_9GAMM</name>
<comment type="caution">
    <text evidence="2">The sequence shown here is derived from an EMBL/GenBank/DDBJ whole genome shotgun (WGS) entry which is preliminary data.</text>
</comment>
<dbReference type="PROSITE" id="PS51549">
    <property type="entry name" value="DM13"/>
    <property type="match status" value="1"/>
</dbReference>
<dbReference type="Pfam" id="PF10517">
    <property type="entry name" value="DM13"/>
    <property type="match status" value="1"/>
</dbReference>
<reference evidence="2 3" key="1">
    <citation type="submission" date="2014-09" db="EMBL/GenBank/DDBJ databases">
        <authorList>
            <person name="Grob C."/>
            <person name="Taubert M."/>
            <person name="Howat A.M."/>
            <person name="Burns O.J."/>
            <person name="Dixon J.L."/>
            <person name="Chen Y."/>
            <person name="Murrell J.C."/>
        </authorList>
    </citation>
    <scope>NUCLEOTIDE SEQUENCE [LARGE SCALE GENOMIC DNA]</scope>
    <source>
        <strain evidence="2">L4</strain>
    </source>
</reference>
<dbReference type="InterPro" id="IPR019545">
    <property type="entry name" value="DM13_domain"/>
</dbReference>
<dbReference type="Proteomes" id="UP000029999">
    <property type="component" value="Unassembled WGS sequence"/>
</dbReference>
<dbReference type="RefSeq" id="WP_036311203.1">
    <property type="nucleotide sequence ID" value="NZ_JRQD01000001.1"/>
</dbReference>
<accession>A0A0A0BH64</accession>
<dbReference type="GO" id="GO:0004812">
    <property type="term" value="F:aminoacyl-tRNA ligase activity"/>
    <property type="evidence" value="ECO:0007669"/>
    <property type="project" value="UniProtKB-KW"/>
</dbReference>
<proteinExistence type="predicted"/>
<evidence type="ECO:0000259" key="1">
    <source>
        <dbReference type="PROSITE" id="PS51549"/>
    </source>
</evidence>
<protein>
    <submittedName>
        <fullName evidence="2">Phenylalanyl-tRNA synthetase beta subunit</fullName>
    </submittedName>
</protein>
<sequence>MKKMLLLVTHGTMLLIGFSVGIYLLPILTQPPAPDDQMVGSVASQALFTGQFQPDLKGSDALHYGDGTLYVSNAMIAFSGLISPGPDYRLYLSSEFVETKADFLAKKSVMKQVGEVKTFDNFIVTLPDDIDPAVYNTAIVWCEAFGIFITAGKYQ</sequence>
<dbReference type="AlphaFoldDB" id="A0A0A0BH64"/>
<keyword evidence="2" id="KW-0436">Ligase</keyword>
<feature type="domain" description="DM13" evidence="1">
    <location>
        <begin position="50"/>
        <end position="155"/>
    </location>
</feature>
<evidence type="ECO:0000313" key="2">
    <source>
        <dbReference type="EMBL" id="KGM07863.1"/>
    </source>
</evidence>
<dbReference type="EMBL" id="JRQD01000001">
    <property type="protein sequence ID" value="KGM07863.1"/>
    <property type="molecule type" value="Genomic_DNA"/>
</dbReference>